<dbReference type="Proteomes" id="UP000232491">
    <property type="component" value="Chromosome"/>
</dbReference>
<reference evidence="2 5" key="1">
    <citation type="submission" date="2017-09" db="EMBL/GenBank/DDBJ databases">
        <title>Comparative genomics and methylome analysis of the gut commensal Bifidobacterium breve.</title>
        <authorList>
            <person name="Bottacini F."/>
            <person name="Morrissey R."/>
            <person name="Roberts R.J."/>
            <person name="James K."/>
            <person name="van Breen J."/>
            <person name="Egan M."/>
            <person name="Lambert J."/>
            <person name="van Limpt K."/>
            <person name="Stanton C."/>
            <person name="Knol J."/>
            <person name="O' Connell Motherway M."/>
            <person name="van Sinderen D."/>
        </authorList>
    </citation>
    <scope>NUCLEOTIDE SEQUENCE [LARGE SCALE GENOMIC DNA]</scope>
    <source>
        <strain evidence="1 4">215W447a</strain>
        <strain evidence="2 5">DRBB29</strain>
    </source>
</reference>
<dbReference type="EMBL" id="CP021558">
    <property type="protein sequence ID" value="AUE04127.1"/>
    <property type="molecule type" value="Genomic_DNA"/>
</dbReference>
<evidence type="ECO:0000313" key="4">
    <source>
        <dbReference type="Proteomes" id="UP000232491"/>
    </source>
</evidence>
<dbReference type="AlphaFoldDB" id="A0A0L0LQN8"/>
<dbReference type="Proteomes" id="UP000232496">
    <property type="component" value="Chromosome"/>
</dbReference>
<evidence type="ECO:0000313" key="3">
    <source>
        <dbReference type="EMBL" id="VWQ11206.1"/>
    </source>
</evidence>
<protein>
    <submittedName>
        <fullName evidence="2">Uncharacterized protein</fullName>
    </submittedName>
</protein>
<organism evidence="2 5">
    <name type="scientific">Bifidobacterium breve</name>
    <dbReference type="NCBI Taxonomy" id="1685"/>
    <lineage>
        <taxon>Bacteria</taxon>
        <taxon>Bacillati</taxon>
        <taxon>Actinomycetota</taxon>
        <taxon>Actinomycetes</taxon>
        <taxon>Bifidobacteriales</taxon>
        <taxon>Bifidobacteriaceae</taxon>
        <taxon>Bifidobacterium</taxon>
    </lineage>
</organism>
<gene>
    <name evidence="1" type="ORF">BB215W447A_2128</name>
    <name evidence="3" type="ORF">BIFLH24_00069</name>
    <name evidence="2" type="ORF">DRBB29_1999</name>
</gene>
<dbReference type="EMBL" id="CP023198">
    <property type="protein sequence ID" value="AUE19529.1"/>
    <property type="molecule type" value="Genomic_DNA"/>
</dbReference>
<evidence type="ECO:0000313" key="1">
    <source>
        <dbReference type="EMBL" id="AUE04127.1"/>
    </source>
</evidence>
<dbReference type="EMBL" id="CABWKB010000001">
    <property type="protein sequence ID" value="VWQ11206.1"/>
    <property type="molecule type" value="Genomic_DNA"/>
</dbReference>
<evidence type="ECO:0000313" key="2">
    <source>
        <dbReference type="EMBL" id="AUE19529.1"/>
    </source>
</evidence>
<accession>A0A0L0LQN8</accession>
<evidence type="ECO:0000313" key="5">
    <source>
        <dbReference type="Proteomes" id="UP000232496"/>
    </source>
</evidence>
<evidence type="ECO:0000313" key="6">
    <source>
        <dbReference type="Proteomes" id="UP000494173"/>
    </source>
</evidence>
<proteinExistence type="predicted"/>
<name>A0A0L0LQN8_BIFBR</name>
<reference evidence="3 6" key="2">
    <citation type="submission" date="2019-10" db="EMBL/GenBank/DDBJ databases">
        <authorList>
            <consortium name="Melissa Lawson"/>
            <person name="O'neill I."/>
        </authorList>
    </citation>
    <scope>NUCLEOTIDE SEQUENCE [LARGE SCALE GENOMIC DNA]</scope>
    <source>
        <strain evidence="3">LH_24</strain>
    </source>
</reference>
<dbReference type="Proteomes" id="UP000494173">
    <property type="component" value="Unassembled WGS sequence"/>
</dbReference>
<sequence>MVAVIPTFSSLWVYLDFEGLICPLSEVYFHFEGLLIH</sequence>